<dbReference type="PROSITE" id="PS51257">
    <property type="entry name" value="PROKAR_LIPOPROTEIN"/>
    <property type="match status" value="1"/>
</dbReference>
<dbReference type="RefSeq" id="WP_027290074.1">
    <property type="nucleotide sequence ID" value="NZ_UGVL01000001.1"/>
</dbReference>
<feature type="chain" id="PRO_5016937289" description="DUF4784 domain-containing protein" evidence="1">
    <location>
        <begin position="24"/>
        <end position="444"/>
    </location>
</feature>
<organism evidence="3 4">
    <name type="scientific">Rikenella microfusus</name>
    <dbReference type="NCBI Taxonomy" id="28139"/>
    <lineage>
        <taxon>Bacteria</taxon>
        <taxon>Pseudomonadati</taxon>
        <taxon>Bacteroidota</taxon>
        <taxon>Bacteroidia</taxon>
        <taxon>Bacteroidales</taxon>
        <taxon>Rikenellaceae</taxon>
        <taxon>Rikenella</taxon>
    </lineage>
</organism>
<keyword evidence="4" id="KW-1185">Reference proteome</keyword>
<keyword evidence="1" id="KW-0732">Signal</keyword>
<feature type="domain" description="DUF4784" evidence="2">
    <location>
        <begin position="28"/>
        <end position="118"/>
    </location>
</feature>
<dbReference type="SUPFAM" id="SSF82171">
    <property type="entry name" value="DPP6 N-terminal domain-like"/>
    <property type="match status" value="1"/>
</dbReference>
<evidence type="ECO:0000313" key="4">
    <source>
        <dbReference type="Proteomes" id="UP000255233"/>
    </source>
</evidence>
<dbReference type="Proteomes" id="UP000255233">
    <property type="component" value="Unassembled WGS sequence"/>
</dbReference>
<reference evidence="3 4" key="1">
    <citation type="submission" date="2018-06" db="EMBL/GenBank/DDBJ databases">
        <authorList>
            <consortium name="Pathogen Informatics"/>
            <person name="Doyle S."/>
        </authorList>
    </citation>
    <scope>NUCLEOTIDE SEQUENCE [LARGE SCALE GENOMIC DNA]</scope>
    <source>
        <strain evidence="3 4">NCTC11190</strain>
    </source>
</reference>
<proteinExistence type="predicted"/>
<evidence type="ECO:0000313" key="3">
    <source>
        <dbReference type="EMBL" id="SUE34197.1"/>
    </source>
</evidence>
<dbReference type="InterPro" id="IPR014756">
    <property type="entry name" value="Ig_E-set"/>
</dbReference>
<dbReference type="Pfam" id="PF20264">
    <property type="entry name" value="DUF4784_N"/>
    <property type="match status" value="1"/>
</dbReference>
<gene>
    <name evidence="3" type="ORF">NCTC11190_01416</name>
</gene>
<accession>A0A379MTM6</accession>
<dbReference type="InterPro" id="IPR046546">
    <property type="entry name" value="DUF4784_N"/>
</dbReference>
<dbReference type="EMBL" id="UGVL01000001">
    <property type="protein sequence ID" value="SUE34197.1"/>
    <property type="molecule type" value="Genomic_DNA"/>
</dbReference>
<protein>
    <recommendedName>
        <fullName evidence="2">DUF4784 domain-containing protein</fullName>
    </recommendedName>
</protein>
<evidence type="ECO:0000259" key="2">
    <source>
        <dbReference type="Pfam" id="PF20264"/>
    </source>
</evidence>
<dbReference type="AlphaFoldDB" id="A0A379MTM6"/>
<dbReference type="OrthoDB" id="1003846at2"/>
<name>A0A379MTM6_9BACT</name>
<evidence type="ECO:0000256" key="1">
    <source>
        <dbReference type="SAM" id="SignalP"/>
    </source>
</evidence>
<dbReference type="SUPFAM" id="SSF81296">
    <property type="entry name" value="E set domains"/>
    <property type="match status" value="1"/>
</dbReference>
<sequence>MKKLLLVLSLGLAVLTGCNDKGANTPPPLITDPVLPPVTEEFSPGETVTITGSGFTASDEIWLRMPTKADGDIQATIVKQTPTEITFTVPQGLPEGECTLVLKRGGTEMVLGKVAIGESVPAAAARLYGLGDHGVYEIDRQTYALTPILGDADFDFSSSNVYDASKNTIYSIEWYEEYENIPDTESKLSSGIVVKSWLGTLDLNTNTFNRVPLKDDIDYFACLIDGSLHLLAVPLTDDDHIRLYSVDPATGTQTEVIDFGSWATAFGVSSDTYDIAVYSTPCLVSGRLLMAFSLYGADSHENRFAAFDLNAKTMIPGNTIPFGSDDTEGNVCFFERQGETYTAVVSQNGTSIDSPFNTHFLTFDPENLAAGETVYTLDNAGCFDPQYDPVTDRIYWADYWEQSGTEASGDYTTGTDLYTFDFATRKAEKSFTWDEMIWTLVLAR</sequence>
<dbReference type="Gene3D" id="2.60.40.3920">
    <property type="match status" value="1"/>
</dbReference>
<feature type="signal peptide" evidence="1">
    <location>
        <begin position="1"/>
        <end position="23"/>
    </location>
</feature>